<feature type="transmembrane region" description="Helical" evidence="8">
    <location>
        <begin position="432"/>
        <end position="450"/>
    </location>
</feature>
<keyword evidence="4 8" id="KW-0812">Transmembrane</keyword>
<feature type="transmembrane region" description="Helical" evidence="8">
    <location>
        <begin position="407"/>
        <end position="426"/>
    </location>
</feature>
<evidence type="ECO:0000256" key="4">
    <source>
        <dbReference type="ARBA" id="ARBA00022692"/>
    </source>
</evidence>
<dbReference type="PANTHER" id="PTHR13285:SF18">
    <property type="entry name" value="PROTEIN-CYSTEINE N-PALMITOYLTRANSFERASE RASP"/>
    <property type="match status" value="1"/>
</dbReference>
<evidence type="ECO:0000256" key="6">
    <source>
        <dbReference type="ARBA" id="ARBA00023136"/>
    </source>
</evidence>
<evidence type="ECO:0000256" key="5">
    <source>
        <dbReference type="ARBA" id="ARBA00022989"/>
    </source>
</evidence>
<keyword evidence="6 7" id="KW-0472">Membrane</keyword>
<evidence type="ECO:0000256" key="1">
    <source>
        <dbReference type="ARBA" id="ARBA00004651"/>
    </source>
</evidence>
<dbReference type="InterPro" id="IPR051085">
    <property type="entry name" value="MB_O-acyltransferase"/>
</dbReference>
<dbReference type="Pfam" id="PF03062">
    <property type="entry name" value="MBOAT"/>
    <property type="match status" value="1"/>
</dbReference>
<feature type="transmembrane region" description="Helical" evidence="8">
    <location>
        <begin position="141"/>
        <end position="163"/>
    </location>
</feature>
<comment type="subcellular location">
    <subcellularLocation>
        <location evidence="1">Cell membrane</location>
        <topology evidence="1">Multi-pass membrane protein</topology>
    </subcellularLocation>
</comment>
<dbReference type="InterPro" id="IPR028362">
    <property type="entry name" value="AlgI"/>
</dbReference>
<comment type="similarity">
    <text evidence="2 7">Belongs to the membrane-bound acyltransferase family.</text>
</comment>
<proteinExistence type="inferred from homology"/>
<evidence type="ECO:0000313" key="10">
    <source>
        <dbReference type="Proteomes" id="UP000236311"/>
    </source>
</evidence>
<evidence type="ECO:0000313" key="9">
    <source>
        <dbReference type="EMBL" id="SOY29870.1"/>
    </source>
</evidence>
<dbReference type="EC" id="2.3.1.-" evidence="9"/>
<dbReference type="PIRSF" id="PIRSF016636">
    <property type="entry name" value="AlgI_DltB"/>
    <property type="match status" value="1"/>
</dbReference>
<keyword evidence="10" id="KW-1185">Reference proteome</keyword>
<dbReference type="PANTHER" id="PTHR13285">
    <property type="entry name" value="ACYLTRANSFERASE"/>
    <property type="match status" value="1"/>
</dbReference>
<feature type="transmembrane region" description="Helical" evidence="8">
    <location>
        <begin position="45"/>
        <end position="66"/>
    </location>
</feature>
<feature type="transmembrane region" description="Helical" evidence="8">
    <location>
        <begin position="87"/>
        <end position="106"/>
    </location>
</feature>
<dbReference type="PIRSF" id="PIRSF500217">
    <property type="entry name" value="AlgI"/>
    <property type="match status" value="1"/>
</dbReference>
<evidence type="ECO:0000256" key="8">
    <source>
        <dbReference type="SAM" id="Phobius"/>
    </source>
</evidence>
<name>A0A2K4ZHC1_9FIRM</name>
<accession>A0A2K4ZHC1</accession>
<reference evidence="9 10" key="1">
    <citation type="submission" date="2018-01" db="EMBL/GenBank/DDBJ databases">
        <authorList>
            <person name="Gaut B.S."/>
            <person name="Morton B.R."/>
            <person name="Clegg M.T."/>
            <person name="Duvall M.R."/>
        </authorList>
    </citation>
    <scope>NUCLEOTIDE SEQUENCE [LARGE SCALE GENOMIC DNA]</scope>
    <source>
        <strain evidence="9">GP69</strain>
    </source>
</reference>
<dbReference type="AlphaFoldDB" id="A0A2K4ZHC1"/>
<keyword evidence="5 8" id="KW-1133">Transmembrane helix</keyword>
<dbReference type="Proteomes" id="UP000236311">
    <property type="component" value="Unassembled WGS sequence"/>
</dbReference>
<keyword evidence="7 9" id="KW-0808">Transferase</keyword>
<evidence type="ECO:0000256" key="7">
    <source>
        <dbReference type="PIRNR" id="PIRNR016636"/>
    </source>
</evidence>
<feature type="transmembrane region" description="Helical" evidence="8">
    <location>
        <begin position="304"/>
        <end position="334"/>
    </location>
</feature>
<dbReference type="GO" id="GO:0016746">
    <property type="term" value="F:acyltransferase activity"/>
    <property type="evidence" value="ECO:0007669"/>
    <property type="project" value="UniProtKB-KW"/>
</dbReference>
<dbReference type="InterPro" id="IPR024194">
    <property type="entry name" value="Ac/AlaTfrase_AlgI/DltB"/>
</dbReference>
<dbReference type="GO" id="GO:0005886">
    <property type="term" value="C:plasma membrane"/>
    <property type="evidence" value="ECO:0007669"/>
    <property type="project" value="UniProtKB-SubCell"/>
</dbReference>
<feature type="transmembrane region" description="Helical" evidence="8">
    <location>
        <begin position="220"/>
        <end position="239"/>
    </location>
</feature>
<feature type="transmembrane region" description="Helical" evidence="8">
    <location>
        <begin position="354"/>
        <end position="376"/>
    </location>
</feature>
<dbReference type="EMBL" id="OFSM01000012">
    <property type="protein sequence ID" value="SOY29870.1"/>
    <property type="molecule type" value="Genomic_DNA"/>
</dbReference>
<keyword evidence="3 7" id="KW-1003">Cell membrane</keyword>
<organism evidence="9 10">
    <name type="scientific">Acetatifactor muris</name>
    <dbReference type="NCBI Taxonomy" id="879566"/>
    <lineage>
        <taxon>Bacteria</taxon>
        <taxon>Bacillati</taxon>
        <taxon>Bacillota</taxon>
        <taxon>Clostridia</taxon>
        <taxon>Lachnospirales</taxon>
        <taxon>Lachnospiraceae</taxon>
        <taxon>Acetatifactor</taxon>
    </lineage>
</organism>
<evidence type="ECO:0000256" key="2">
    <source>
        <dbReference type="ARBA" id="ARBA00010323"/>
    </source>
</evidence>
<dbReference type="OrthoDB" id="9805788at2"/>
<dbReference type="GO" id="GO:0042121">
    <property type="term" value="P:alginic acid biosynthetic process"/>
    <property type="evidence" value="ECO:0007669"/>
    <property type="project" value="InterPro"/>
</dbReference>
<keyword evidence="7 9" id="KW-0012">Acyltransferase</keyword>
<sequence>MVFSSIEFLLFFLPLFLLAYALTPDKMKNMTLLSGSLVFYALGEPRSLLILMISVVVNYFISLHLGRRERLKGKNKKRNKRLERRRRLLLITAIMLNLMPLAFFKGGLGERGLPLGISFYTFQLLSYLIDLYRSGRKGEPSFVVFATYITMFPRLLSGPIVYYSEVETALHRRKFTVPGVQEGLKVFTMGLAAKVMLADRIGLLWQEVQVTGFESISTPLAWLAAVAYSLKIYFDFYGYSLMARGLGKMLGFELPENFRTPYMAGSVREFYRRWHITLGRWFCNYVYIPLGGNRRGEFRTVCNLLAVWFLTAIWHGGTANFLIWGMLLWLAIVLERQLNRLGVWKYLEKGPGKLLAFLYLWAFIPVTWICFAVTDINQLQIFLGRMFHVVDGIRVSAGDWLKALTNYGWLFAVGGFACTAAVQKLFRRFKDTLPGMVFLVLLFWWCVWRLQREGQNPFMYRDF</sequence>
<gene>
    <name evidence="9" type="primary">patA_5</name>
    <name evidence="9" type="ORF">AMURIS_02591</name>
</gene>
<evidence type="ECO:0000256" key="3">
    <source>
        <dbReference type="ARBA" id="ARBA00022475"/>
    </source>
</evidence>
<dbReference type="InterPro" id="IPR004299">
    <property type="entry name" value="MBOAT_fam"/>
</dbReference>
<protein>
    <submittedName>
        <fullName evidence="9">Peptidoglycan O-acetyltransferase</fullName>
        <ecNumber evidence="9">2.3.1.-</ecNumber>
    </submittedName>
</protein>